<evidence type="ECO:0000313" key="2">
    <source>
        <dbReference type="Proteomes" id="UP000035034"/>
    </source>
</evidence>
<dbReference type="STRING" id="1077974.GOEFS_062_00110"/>
<dbReference type="SUPFAM" id="SSF159275">
    <property type="entry name" value="PA1994-like"/>
    <property type="match status" value="1"/>
</dbReference>
<reference evidence="1 2" key="1">
    <citation type="submission" date="2011-12" db="EMBL/GenBank/DDBJ databases">
        <title>Whole genome shotgun sequence of Gordonia effusa NBRC 100432.</title>
        <authorList>
            <person name="Yoshida I."/>
            <person name="Takarada H."/>
            <person name="Hosoyama A."/>
            <person name="Tsuchikane K."/>
            <person name="Katsumata H."/>
            <person name="Yamazaki S."/>
            <person name="Fujita N."/>
        </authorList>
    </citation>
    <scope>NUCLEOTIDE SEQUENCE [LARGE SCALE GENOMIC DNA]</scope>
    <source>
        <strain evidence="1 2">NBRC 100432</strain>
    </source>
</reference>
<protein>
    <recommendedName>
        <fullName evidence="3">Glycolipid-binding domain-containing protein</fullName>
    </recommendedName>
</protein>
<dbReference type="AlphaFoldDB" id="H0R0V1"/>
<dbReference type="OrthoDB" id="7347529at2"/>
<name>H0R0V1_9ACTN</name>
<accession>H0R0V1</accession>
<dbReference type="Proteomes" id="UP000035034">
    <property type="component" value="Unassembled WGS sequence"/>
</dbReference>
<comment type="caution">
    <text evidence="1">The sequence shown here is derived from an EMBL/GenBank/DDBJ whole genome shotgun (WGS) entry which is preliminary data.</text>
</comment>
<keyword evidence="2" id="KW-1185">Reference proteome</keyword>
<dbReference type="eggNOG" id="COG3554">
    <property type="taxonomic scope" value="Bacteria"/>
</dbReference>
<gene>
    <name evidence="1" type="ORF">GOEFS_062_00110</name>
</gene>
<dbReference type="EMBL" id="BAEH01000062">
    <property type="protein sequence ID" value="GAB18702.1"/>
    <property type="molecule type" value="Genomic_DNA"/>
</dbReference>
<proteinExistence type="predicted"/>
<dbReference type="Pfam" id="PF06475">
    <property type="entry name" value="Glycolipid_bind"/>
    <property type="match status" value="1"/>
</dbReference>
<dbReference type="InterPro" id="IPR009467">
    <property type="entry name" value="Glycolipid-bd_prot_put"/>
</dbReference>
<evidence type="ECO:0008006" key="3">
    <source>
        <dbReference type="Google" id="ProtNLM"/>
    </source>
</evidence>
<organism evidence="1 2">
    <name type="scientific">Gordonia effusa NBRC 100432</name>
    <dbReference type="NCBI Taxonomy" id="1077974"/>
    <lineage>
        <taxon>Bacteria</taxon>
        <taxon>Bacillati</taxon>
        <taxon>Actinomycetota</taxon>
        <taxon>Actinomycetes</taxon>
        <taxon>Mycobacteriales</taxon>
        <taxon>Gordoniaceae</taxon>
        <taxon>Gordonia</taxon>
    </lineage>
</organism>
<sequence>MPIQLRQLDPGGWSVMFLELPRMAAWRHVGLRDGFEVAHFESGRDGMTHLWGQTVAVEVGVGLSATYDIIVDERWHVRSADIEAKLRDESWTLAVRSDGDGRWTVDGTLRPDLNGCVDIDLEASAVTNTFPVHRIPTSAGVQHIPAVYVSATTPTIGILDQTYAFSGSDTDGAEYDYTALSFDFAATLRYDRAGLVLDYPGLATRVY</sequence>
<evidence type="ECO:0000313" key="1">
    <source>
        <dbReference type="EMBL" id="GAB18702.1"/>
    </source>
</evidence>